<accession>X1H9B4</accession>
<feature type="non-terminal residue" evidence="1">
    <location>
        <position position="1"/>
    </location>
</feature>
<dbReference type="EMBL" id="BARU01012498">
    <property type="protein sequence ID" value="GAH41913.1"/>
    <property type="molecule type" value="Genomic_DNA"/>
</dbReference>
<sequence length="237" mass="25890">DMVKGSGITESRVKSLKEDKNIEVLTGTVVEKVLGFFGNFVVTVREKESEPREFKVGAVVVATGADLFDPGALAEYGYGKIKNVVTAVELEEMNLKGNIALENGNQPKSVGIIHCVGRKEKGYCSEVCCRAGMKISRYLKEKIPGASVTQFYQDLCVPGYGAQAFYEETRNEGVEFVYTETVKLSESDKNIKIDHDGKVDTVDMVVLLPAIEPAEDTSDISEMLGVERGKGGFLTEE</sequence>
<evidence type="ECO:0000313" key="1">
    <source>
        <dbReference type="EMBL" id="GAH41913.1"/>
    </source>
</evidence>
<proteinExistence type="predicted"/>
<feature type="non-terminal residue" evidence="1">
    <location>
        <position position="237"/>
    </location>
</feature>
<reference evidence="1" key="1">
    <citation type="journal article" date="2014" name="Front. Microbiol.">
        <title>High frequency of phylogenetically diverse reductive dehalogenase-homologous genes in deep subseafloor sedimentary metagenomes.</title>
        <authorList>
            <person name="Kawai M."/>
            <person name="Futagami T."/>
            <person name="Toyoda A."/>
            <person name="Takaki Y."/>
            <person name="Nishi S."/>
            <person name="Hori S."/>
            <person name="Arai W."/>
            <person name="Tsubouchi T."/>
            <person name="Morono Y."/>
            <person name="Uchiyama I."/>
            <person name="Ito T."/>
            <person name="Fujiyama A."/>
            <person name="Inagaki F."/>
            <person name="Takami H."/>
        </authorList>
    </citation>
    <scope>NUCLEOTIDE SEQUENCE</scope>
    <source>
        <strain evidence="1">Expedition CK06-06</strain>
    </source>
</reference>
<comment type="caution">
    <text evidence="1">The sequence shown here is derived from an EMBL/GenBank/DDBJ whole genome shotgun (WGS) entry which is preliminary data.</text>
</comment>
<name>X1H9B4_9ZZZZ</name>
<gene>
    <name evidence="1" type="ORF">S03H2_23025</name>
</gene>
<dbReference type="AlphaFoldDB" id="X1H9B4"/>
<protein>
    <submittedName>
        <fullName evidence="1">Uncharacterized protein</fullName>
    </submittedName>
</protein>
<dbReference type="InterPro" id="IPR036188">
    <property type="entry name" value="FAD/NAD-bd_sf"/>
</dbReference>
<dbReference type="SUPFAM" id="SSF51905">
    <property type="entry name" value="FAD/NAD(P)-binding domain"/>
    <property type="match status" value="1"/>
</dbReference>
<organism evidence="1">
    <name type="scientific">marine sediment metagenome</name>
    <dbReference type="NCBI Taxonomy" id="412755"/>
    <lineage>
        <taxon>unclassified sequences</taxon>
        <taxon>metagenomes</taxon>
        <taxon>ecological metagenomes</taxon>
    </lineage>
</organism>